<accession>A0A4R3U9Y5</accession>
<dbReference type="EMBL" id="SMBU01000061">
    <property type="protein sequence ID" value="TCU82928.1"/>
    <property type="molecule type" value="Genomic_DNA"/>
</dbReference>
<reference evidence="2 3" key="1">
    <citation type="submission" date="2019-03" db="EMBL/GenBank/DDBJ databases">
        <title>Genomic Encyclopedia of Type Strains, Phase IV (KMG-IV): sequencing the most valuable type-strain genomes for metagenomic binning, comparative biology and taxonomic classification.</title>
        <authorList>
            <person name="Goeker M."/>
        </authorList>
    </citation>
    <scope>NUCLEOTIDE SEQUENCE [LARGE SCALE GENOMIC DNA]</scope>
    <source>
        <strain evidence="2 3">DSM 654</strain>
    </source>
</reference>
<comment type="caution">
    <text evidence="2">The sequence shown here is derived from an EMBL/GenBank/DDBJ whole genome shotgun (WGS) entry which is preliminary data.</text>
</comment>
<organism evidence="2 3">
    <name type="scientific">Roseateles saccharophilus</name>
    <name type="common">Pseudomonas saccharophila</name>
    <dbReference type="NCBI Taxonomy" id="304"/>
    <lineage>
        <taxon>Bacteria</taxon>
        <taxon>Pseudomonadati</taxon>
        <taxon>Pseudomonadota</taxon>
        <taxon>Betaproteobacteria</taxon>
        <taxon>Burkholderiales</taxon>
        <taxon>Sphaerotilaceae</taxon>
        <taxon>Roseateles</taxon>
    </lineage>
</organism>
<dbReference type="InterPro" id="IPR000182">
    <property type="entry name" value="GNAT_dom"/>
</dbReference>
<keyword evidence="2" id="KW-0808">Transferase</keyword>
<dbReference type="SUPFAM" id="SSF55729">
    <property type="entry name" value="Acyl-CoA N-acyltransferases (Nat)"/>
    <property type="match status" value="1"/>
</dbReference>
<dbReference type="InterPro" id="IPR016181">
    <property type="entry name" value="Acyl_CoA_acyltransferase"/>
</dbReference>
<evidence type="ECO:0000259" key="1">
    <source>
        <dbReference type="PROSITE" id="PS51186"/>
    </source>
</evidence>
<protein>
    <submittedName>
        <fullName evidence="2">Acetyltransferase (GNAT) family protein</fullName>
    </submittedName>
</protein>
<dbReference type="Pfam" id="PF00583">
    <property type="entry name" value="Acetyltransf_1"/>
    <property type="match status" value="1"/>
</dbReference>
<dbReference type="PROSITE" id="PS51186">
    <property type="entry name" value="GNAT"/>
    <property type="match status" value="1"/>
</dbReference>
<evidence type="ECO:0000313" key="3">
    <source>
        <dbReference type="Proteomes" id="UP000295110"/>
    </source>
</evidence>
<dbReference type="CDD" id="cd04301">
    <property type="entry name" value="NAT_SF"/>
    <property type="match status" value="1"/>
</dbReference>
<evidence type="ECO:0000313" key="2">
    <source>
        <dbReference type="EMBL" id="TCU82928.1"/>
    </source>
</evidence>
<keyword evidence="3" id="KW-1185">Reference proteome</keyword>
<sequence>MLLEIESLLKEVDDEFIPSLSSLVNLAEYSQKLHKNATIFSNHDRGKLVALLAVYRTDTVNKVAYCPMLAVAKTHRSYGLGASLVRSAIELLKKTEFRIFRLEVYKTNLGVLAFYKKLGFSIESETESSVFLELNLDQNS</sequence>
<name>A0A4R3U9Y5_ROSSA</name>
<proteinExistence type="predicted"/>
<gene>
    <name evidence="2" type="ORF">EV671_10615</name>
</gene>
<dbReference type="GO" id="GO:0016747">
    <property type="term" value="F:acyltransferase activity, transferring groups other than amino-acyl groups"/>
    <property type="evidence" value="ECO:0007669"/>
    <property type="project" value="InterPro"/>
</dbReference>
<dbReference type="Gene3D" id="3.40.630.30">
    <property type="match status" value="1"/>
</dbReference>
<dbReference type="Proteomes" id="UP000295110">
    <property type="component" value="Unassembled WGS sequence"/>
</dbReference>
<dbReference type="AlphaFoldDB" id="A0A4R3U9Y5"/>
<feature type="domain" description="N-acetyltransferase" evidence="1">
    <location>
        <begin position="1"/>
        <end position="137"/>
    </location>
</feature>